<feature type="compositionally biased region" description="Polar residues" evidence="1">
    <location>
        <begin position="589"/>
        <end position="604"/>
    </location>
</feature>
<feature type="compositionally biased region" description="Polar residues" evidence="1">
    <location>
        <begin position="311"/>
        <end position="335"/>
    </location>
</feature>
<organism evidence="2">
    <name type="scientific">Rosellinia necatrix</name>
    <name type="common">White root-rot fungus</name>
    <dbReference type="NCBI Taxonomy" id="77044"/>
    <lineage>
        <taxon>Eukaryota</taxon>
        <taxon>Fungi</taxon>
        <taxon>Dikarya</taxon>
        <taxon>Ascomycota</taxon>
        <taxon>Pezizomycotina</taxon>
        <taxon>Sordariomycetes</taxon>
        <taxon>Xylariomycetidae</taxon>
        <taxon>Xylariales</taxon>
        <taxon>Xylariaceae</taxon>
        <taxon>Rosellinia</taxon>
    </lineage>
</organism>
<gene>
    <name evidence="2" type="ORF">SAMD00023353_7700470</name>
</gene>
<dbReference type="Proteomes" id="UP000054516">
    <property type="component" value="Unassembled WGS sequence"/>
</dbReference>
<protein>
    <recommendedName>
        <fullName evidence="4">Mucin-7 protein</fullName>
    </recommendedName>
</protein>
<keyword evidence="3" id="KW-1185">Reference proteome</keyword>
<feature type="region of interest" description="Disordered" evidence="1">
    <location>
        <begin position="589"/>
        <end position="625"/>
    </location>
</feature>
<feature type="compositionally biased region" description="Basic and acidic residues" evidence="1">
    <location>
        <begin position="608"/>
        <end position="625"/>
    </location>
</feature>
<feature type="compositionally biased region" description="Basic and acidic residues" evidence="1">
    <location>
        <begin position="146"/>
        <end position="155"/>
    </location>
</feature>
<dbReference type="EMBL" id="DF977522">
    <property type="protein sequence ID" value="GAP92137.1"/>
    <property type="molecule type" value="Genomic_DNA"/>
</dbReference>
<feature type="compositionally biased region" description="Polar residues" evidence="1">
    <location>
        <begin position="98"/>
        <end position="111"/>
    </location>
</feature>
<evidence type="ECO:0000256" key="1">
    <source>
        <dbReference type="SAM" id="MobiDB-lite"/>
    </source>
</evidence>
<sequence length="687" mass="71832">MSGVRNLRAMFEQKGDGLPDRGRSPAPGGFATPSPSASPRPLSKVRTQFVAVEKDGRIGLQREPSRDSVSVSSRRLSDDTDSTAPQPMSDKSDVFSDNMASTVASFKTNLSHEAIPESPGQDTPAQLSPRKELTKSPLKPNANPDKVTDKEEPHTKMLTSNPTESSAARLGGTVLNGGISDALNGAPSTTVKVKASGAAKPAPKAVAPVSTAKTTARAQKSPLSAKATSPREPAKVAASASNPKKPVGTKTTAPKPATIDLPTSGTGFVKPKPKSPTRPIKLPASLTTHTTASAQKHGNGNAVPAPRRSLSRASGNAQHLSVSPATHRAPSQNSILPAVTTAAKTLKHRPSNANMVRSRPSLGPPPKQGAKEQPAAKKESQVDESFLARMTRPTQSSAKKTSEKAPVTPPRKQIVPTKRPDTKDVERSAKKVVAKMQASSAQAKTAKDALKPVGTSIQPTGTKEIAPVVAKVETAEEAIKVAKSSPTTTDAPLVKDENATVEAAIEDASVVVKPEAAVEDKVEIPQTPTDLPVNVDTTPTEEPVVAEALVIPEPEVIVEAEVTEPVIAPPVISKDPAEAADIEDITQATEEPSQELQSVESSAQVPEPEDKPETKEDATVSTKEVDAQVKEAVDEPPKSVEVVADSCATDSHEVETKGPTKVDVLVDGTHEDGNEDLTIKDVTTAAL</sequence>
<name>A0A1W2TU60_ROSNE</name>
<reference evidence="2" key="1">
    <citation type="submission" date="2016-03" db="EMBL/GenBank/DDBJ databases">
        <title>Draft genome sequence of Rosellinia necatrix.</title>
        <authorList>
            <person name="Kanematsu S."/>
        </authorList>
    </citation>
    <scope>NUCLEOTIDE SEQUENCE [LARGE SCALE GENOMIC DNA]</scope>
    <source>
        <strain evidence="2">W97</strain>
    </source>
</reference>
<feature type="compositionally biased region" description="Basic and acidic residues" evidence="1">
    <location>
        <begin position="11"/>
        <end position="23"/>
    </location>
</feature>
<accession>A0A1W2TU60</accession>
<dbReference type="OrthoDB" id="3600083at2759"/>
<feature type="region of interest" description="Disordered" evidence="1">
    <location>
        <begin position="1"/>
        <end position="178"/>
    </location>
</feature>
<feature type="region of interest" description="Disordered" evidence="1">
    <location>
        <begin position="194"/>
        <end position="459"/>
    </location>
</feature>
<dbReference type="OMA" id="ITIMHAD"/>
<proteinExistence type="predicted"/>
<dbReference type="STRING" id="77044.A0A1W2TU60"/>
<feature type="compositionally biased region" description="Basic and acidic residues" evidence="1">
    <location>
        <begin position="418"/>
        <end position="429"/>
    </location>
</feature>
<dbReference type="AlphaFoldDB" id="A0A1W2TU60"/>
<feature type="compositionally biased region" description="Polar residues" evidence="1">
    <location>
        <begin position="285"/>
        <end position="298"/>
    </location>
</feature>
<evidence type="ECO:0000313" key="2">
    <source>
        <dbReference type="EMBL" id="GAP92137.1"/>
    </source>
</evidence>
<evidence type="ECO:0000313" key="3">
    <source>
        <dbReference type="Proteomes" id="UP000054516"/>
    </source>
</evidence>
<feature type="compositionally biased region" description="Low complexity" evidence="1">
    <location>
        <begin position="194"/>
        <end position="213"/>
    </location>
</feature>
<feature type="compositionally biased region" description="Polar residues" evidence="1">
    <location>
        <begin position="157"/>
        <end position="166"/>
    </location>
</feature>
<evidence type="ECO:0008006" key="4">
    <source>
        <dbReference type="Google" id="ProtNLM"/>
    </source>
</evidence>